<dbReference type="OrthoDB" id="9796770at2"/>
<comment type="caution">
    <text evidence="2">The sequence shown here is derived from an EMBL/GenBank/DDBJ whole genome shotgun (WGS) entry which is preliminary data.</text>
</comment>
<dbReference type="Pfam" id="PF13302">
    <property type="entry name" value="Acetyltransf_3"/>
    <property type="match status" value="1"/>
</dbReference>
<evidence type="ECO:0000313" key="3">
    <source>
        <dbReference type="Proteomes" id="UP000293764"/>
    </source>
</evidence>
<proteinExistence type="predicted"/>
<dbReference type="GO" id="GO:0016747">
    <property type="term" value="F:acyltransferase activity, transferring groups other than amino-acyl groups"/>
    <property type="evidence" value="ECO:0007669"/>
    <property type="project" value="InterPro"/>
</dbReference>
<dbReference type="SUPFAM" id="SSF53474">
    <property type="entry name" value="alpha/beta-Hydrolases"/>
    <property type="match status" value="1"/>
</dbReference>
<dbReference type="RefSeq" id="WP_130100910.1">
    <property type="nucleotide sequence ID" value="NZ_SDWW01000003.1"/>
</dbReference>
<dbReference type="InterPro" id="IPR000182">
    <property type="entry name" value="GNAT_dom"/>
</dbReference>
<dbReference type="GO" id="GO:0016787">
    <property type="term" value="F:hydrolase activity"/>
    <property type="evidence" value="ECO:0007669"/>
    <property type="project" value="UniProtKB-KW"/>
</dbReference>
<dbReference type="EMBL" id="SDWW01000003">
    <property type="protein sequence ID" value="RYV52659.1"/>
    <property type="molecule type" value="Genomic_DNA"/>
</dbReference>
<dbReference type="Pfam" id="PF00561">
    <property type="entry name" value="Abhydrolase_1"/>
    <property type="match status" value="1"/>
</dbReference>
<feature type="domain" description="N-acetyltransferase" evidence="1">
    <location>
        <begin position="316"/>
        <end position="462"/>
    </location>
</feature>
<dbReference type="InterPro" id="IPR016181">
    <property type="entry name" value="Acyl_CoA_acyltransferase"/>
</dbReference>
<gene>
    <name evidence="2" type="ORF">EUA98_01555</name>
</gene>
<dbReference type="InterPro" id="IPR029058">
    <property type="entry name" value="AB_hydrolase_fold"/>
</dbReference>
<protein>
    <submittedName>
        <fullName evidence="2">Alpha/beta fold hydrolase</fullName>
    </submittedName>
</protein>
<dbReference type="InterPro" id="IPR050266">
    <property type="entry name" value="AB_hydrolase_sf"/>
</dbReference>
<name>A0A4Q5N368_9MICO</name>
<reference evidence="2 3" key="1">
    <citation type="submission" date="2019-01" db="EMBL/GenBank/DDBJ databases">
        <title>Novel species of Cellulomonas.</title>
        <authorList>
            <person name="Liu Q."/>
            <person name="Xin Y.-H."/>
        </authorList>
    </citation>
    <scope>NUCLEOTIDE SEQUENCE [LARGE SCALE GENOMIC DNA]</scope>
    <source>
        <strain evidence="2 3">HLT2-17</strain>
    </source>
</reference>
<dbReference type="Gene3D" id="3.40.50.1820">
    <property type="entry name" value="alpha/beta hydrolase"/>
    <property type="match status" value="1"/>
</dbReference>
<accession>A0A4Q5N368</accession>
<dbReference type="PROSITE" id="PS51186">
    <property type="entry name" value="GNAT"/>
    <property type="match status" value="1"/>
</dbReference>
<dbReference type="Proteomes" id="UP000293764">
    <property type="component" value="Unassembled WGS sequence"/>
</dbReference>
<dbReference type="AlphaFoldDB" id="A0A4Q5N368"/>
<dbReference type="PANTHER" id="PTHR43798:SF20">
    <property type="entry name" value="2-SUCCINYL-6-HYDROXY-2,4-CYCLOHEXADIENE-1-CARBOXYLATE SYNTHASE-RELATED"/>
    <property type="match status" value="1"/>
</dbReference>
<dbReference type="SUPFAM" id="SSF55729">
    <property type="entry name" value="Acyl-CoA N-acyltransferases (Nat)"/>
    <property type="match status" value="1"/>
</dbReference>
<dbReference type="GO" id="GO:0016020">
    <property type="term" value="C:membrane"/>
    <property type="evidence" value="ECO:0007669"/>
    <property type="project" value="TreeGrafter"/>
</dbReference>
<dbReference type="InterPro" id="IPR000073">
    <property type="entry name" value="AB_hydrolase_1"/>
</dbReference>
<evidence type="ECO:0000313" key="2">
    <source>
        <dbReference type="EMBL" id="RYV52659.1"/>
    </source>
</evidence>
<keyword evidence="3" id="KW-1185">Reference proteome</keyword>
<dbReference type="Gene3D" id="3.40.630.30">
    <property type="match status" value="1"/>
</dbReference>
<sequence length="467" mass="48757">MASYVASDGAELHYDLLGVHGLPVGGSSGRAAIVVLAGGAARHPSYLGDLAGLASGRALVVPHLRGVGRSPAPALTESGAFWRQAGDIEALRVHLGVDQILVVAHSAGTRLAIAYAARYAARVAGLLLITPPAGYLVDDASDVDSLIDARRGDPAFDAALAALSAGPDGSTEDAFNAWQQVVAPAGYATWAAGEQAHARVGRWNLAAARAYFGVEPPSDLPAQLRTVDAPVLVIAGAQDCFTGVAPVMALAALFPNGSCVVIDRCGHYPWIEQPGAFRSAADAFLDAVDPRAWPVAESVETTRLVLEPLNVAHTAELVRVLDDERLHEFIGGRPATRTEMSARVARQVRGASGDGSQGWCNWVVRHRRSGSAVGTVQATIQAEPERVVAEIAWVIASPHQLQGFASEAATGMAHWLFAHGVDVLVAHVHPDHQGSNGVARRVGLAPTAVMVDGEVCWSTAPETTHLG</sequence>
<organism evidence="2 3">
    <name type="scientific">Pengzhenrongella frigida</name>
    <dbReference type="NCBI Taxonomy" id="1259133"/>
    <lineage>
        <taxon>Bacteria</taxon>
        <taxon>Bacillati</taxon>
        <taxon>Actinomycetota</taxon>
        <taxon>Actinomycetes</taxon>
        <taxon>Micrococcales</taxon>
        <taxon>Pengzhenrongella</taxon>
    </lineage>
</organism>
<dbReference type="PANTHER" id="PTHR43798">
    <property type="entry name" value="MONOACYLGLYCEROL LIPASE"/>
    <property type="match status" value="1"/>
</dbReference>
<evidence type="ECO:0000259" key="1">
    <source>
        <dbReference type="PROSITE" id="PS51186"/>
    </source>
</evidence>
<keyword evidence="2" id="KW-0378">Hydrolase</keyword>